<feature type="signal peptide" evidence="12">
    <location>
        <begin position="1"/>
        <end position="18"/>
    </location>
</feature>
<dbReference type="InterPro" id="IPR014782">
    <property type="entry name" value="Peptidase_M1_dom"/>
</dbReference>
<dbReference type="InterPro" id="IPR050344">
    <property type="entry name" value="Peptidase_M1_aminopeptidases"/>
</dbReference>
<keyword evidence="15" id="KW-0032">Aminotransferase</keyword>
<evidence type="ECO:0000313" key="16">
    <source>
        <dbReference type="Proteomes" id="UP001597467"/>
    </source>
</evidence>
<feature type="domain" description="Aminopeptidase N-like N-terminal" evidence="14">
    <location>
        <begin position="42"/>
        <end position="195"/>
    </location>
</feature>
<dbReference type="SUPFAM" id="SSF55486">
    <property type="entry name" value="Metalloproteases ('zincins'), catalytic domain"/>
    <property type="match status" value="1"/>
</dbReference>
<dbReference type="RefSeq" id="WP_379901696.1">
    <property type="nucleotide sequence ID" value="NZ_JBHULM010000007.1"/>
</dbReference>
<keyword evidence="10" id="KW-0862">Zinc</keyword>
<dbReference type="Pfam" id="PF17900">
    <property type="entry name" value="Peptidase_M1_N"/>
    <property type="match status" value="1"/>
</dbReference>
<evidence type="ECO:0000259" key="13">
    <source>
        <dbReference type="Pfam" id="PF01433"/>
    </source>
</evidence>
<organism evidence="15 16">
    <name type="scientific">Lacinutrix gracilariae</name>
    <dbReference type="NCBI Taxonomy" id="1747198"/>
    <lineage>
        <taxon>Bacteria</taxon>
        <taxon>Pseudomonadati</taxon>
        <taxon>Bacteroidota</taxon>
        <taxon>Flavobacteriia</taxon>
        <taxon>Flavobacteriales</taxon>
        <taxon>Flavobacteriaceae</taxon>
        <taxon>Lacinutrix</taxon>
    </lineage>
</organism>
<evidence type="ECO:0000256" key="11">
    <source>
        <dbReference type="ARBA" id="ARBA00023049"/>
    </source>
</evidence>
<evidence type="ECO:0000313" key="15">
    <source>
        <dbReference type="EMBL" id="MFD2541709.1"/>
    </source>
</evidence>
<evidence type="ECO:0000259" key="14">
    <source>
        <dbReference type="Pfam" id="PF17900"/>
    </source>
</evidence>
<dbReference type="PANTHER" id="PTHR11533:SF174">
    <property type="entry name" value="PUROMYCIN-SENSITIVE AMINOPEPTIDASE-RELATED"/>
    <property type="match status" value="1"/>
</dbReference>
<dbReference type="Proteomes" id="UP001597467">
    <property type="component" value="Unassembled WGS sequence"/>
</dbReference>
<dbReference type="InterPro" id="IPR027268">
    <property type="entry name" value="Peptidase_M4/M1_CTD_sf"/>
</dbReference>
<dbReference type="EMBL" id="JBHULM010000007">
    <property type="protein sequence ID" value="MFD2541709.1"/>
    <property type="molecule type" value="Genomic_DNA"/>
</dbReference>
<comment type="similarity">
    <text evidence="3">Belongs to the peptidase M1 family.</text>
</comment>
<keyword evidence="9 15" id="KW-0378">Hydrolase</keyword>
<proteinExistence type="inferred from homology"/>
<feature type="domain" description="Peptidase M1 membrane alanine aminopeptidase" evidence="13">
    <location>
        <begin position="234"/>
        <end position="434"/>
    </location>
</feature>
<name>A0ABW5JYH6_9FLAO</name>
<dbReference type="Gene3D" id="2.60.40.1730">
    <property type="entry name" value="tricorn interacting facor f3 domain"/>
    <property type="match status" value="1"/>
</dbReference>
<comment type="caution">
    <text evidence="15">The sequence shown here is derived from an EMBL/GenBank/DDBJ whole genome shotgun (WGS) entry which is preliminary data.</text>
</comment>
<evidence type="ECO:0000256" key="12">
    <source>
        <dbReference type="SAM" id="SignalP"/>
    </source>
</evidence>
<evidence type="ECO:0000256" key="10">
    <source>
        <dbReference type="ARBA" id="ARBA00022833"/>
    </source>
</evidence>
<keyword evidence="12" id="KW-0732">Signal</keyword>
<keyword evidence="15" id="KW-0808">Transferase</keyword>
<keyword evidence="7" id="KW-0645">Protease</keyword>
<keyword evidence="11" id="KW-0482">Metalloprotease</keyword>
<dbReference type="PANTHER" id="PTHR11533">
    <property type="entry name" value="PROTEASE M1 ZINC METALLOPROTEASE"/>
    <property type="match status" value="1"/>
</dbReference>
<reference evidence="16" key="1">
    <citation type="journal article" date="2019" name="Int. J. Syst. Evol. Microbiol.">
        <title>The Global Catalogue of Microorganisms (GCM) 10K type strain sequencing project: providing services to taxonomists for standard genome sequencing and annotation.</title>
        <authorList>
            <consortium name="The Broad Institute Genomics Platform"/>
            <consortium name="The Broad Institute Genome Sequencing Center for Infectious Disease"/>
            <person name="Wu L."/>
            <person name="Ma J."/>
        </authorList>
    </citation>
    <scope>NUCLEOTIDE SEQUENCE [LARGE SCALE GENOMIC DNA]</scope>
    <source>
        <strain evidence="16">KCTC 42808</strain>
    </source>
</reference>
<comment type="cofactor">
    <cofactor evidence="2">
        <name>Zn(2+)</name>
        <dbReference type="ChEBI" id="CHEBI:29105"/>
    </cofactor>
</comment>
<evidence type="ECO:0000256" key="8">
    <source>
        <dbReference type="ARBA" id="ARBA00022723"/>
    </source>
</evidence>
<dbReference type="GO" id="GO:0004177">
    <property type="term" value="F:aminopeptidase activity"/>
    <property type="evidence" value="ECO:0007669"/>
    <property type="project" value="UniProtKB-KW"/>
</dbReference>
<dbReference type="InterPro" id="IPR001930">
    <property type="entry name" value="Peptidase_M1"/>
</dbReference>
<keyword evidence="8" id="KW-0479">Metal-binding</keyword>
<dbReference type="EC" id="3.4.11.2" evidence="4"/>
<keyword evidence="6 15" id="KW-0031">Aminopeptidase</keyword>
<evidence type="ECO:0000256" key="2">
    <source>
        <dbReference type="ARBA" id="ARBA00001947"/>
    </source>
</evidence>
<evidence type="ECO:0000256" key="9">
    <source>
        <dbReference type="ARBA" id="ARBA00022801"/>
    </source>
</evidence>
<evidence type="ECO:0000256" key="4">
    <source>
        <dbReference type="ARBA" id="ARBA00012564"/>
    </source>
</evidence>
<feature type="chain" id="PRO_5046715737" description="Aminopeptidase N" evidence="12">
    <location>
        <begin position="19"/>
        <end position="660"/>
    </location>
</feature>
<dbReference type="GO" id="GO:0008483">
    <property type="term" value="F:transaminase activity"/>
    <property type="evidence" value="ECO:0007669"/>
    <property type="project" value="UniProtKB-KW"/>
</dbReference>
<protein>
    <recommendedName>
        <fullName evidence="5">Aminopeptidase N</fullName>
        <ecNumber evidence="4">3.4.11.2</ecNumber>
    </recommendedName>
</protein>
<dbReference type="Gene3D" id="1.10.390.10">
    <property type="entry name" value="Neutral Protease Domain 2"/>
    <property type="match status" value="1"/>
</dbReference>
<dbReference type="InterPro" id="IPR045357">
    <property type="entry name" value="Aminopeptidase_N-like_N"/>
</dbReference>
<dbReference type="CDD" id="cd09603">
    <property type="entry name" value="M1_APN_like"/>
    <property type="match status" value="1"/>
</dbReference>
<evidence type="ECO:0000256" key="3">
    <source>
        <dbReference type="ARBA" id="ARBA00010136"/>
    </source>
</evidence>
<dbReference type="InterPro" id="IPR042097">
    <property type="entry name" value="Aminopeptidase_N-like_N_sf"/>
</dbReference>
<keyword evidence="16" id="KW-1185">Reference proteome</keyword>
<sequence length="660" mass="76488">MRGILCIFLILFSVFVHAQQTEIVDYKKVDAVVFFNQIRIDSTVYDSYETTFDILKKTDSIYLDAVNMKFKNVSLNGKKVLYKNEGNKLIIFNKFKPSQDNKLQFLFFASPKKAMYFVGWENEARNQIWTQGQGKYTSNWLPSIDDMNDKIEFDLTFAAPTDYKVISNGKLVLKNDTPSYILWKYDMQKPMASYLAAVVVGKYDEKVEVSKSGIPLKMYYYPEDSLKVTPTYRYTKTMFDFLEDEIGVAYPWQNYKQVPVHDFLYAGMENTSCTIFSDAFMIDETAFVDKNYVNVNAHELAHQWFGDLVTETSGTHHWLQEGFATYYALLAEKHVFGDDYYYWRLYEYVEELAAQDRAGASTALMNAKASSTTFYKKGAVVLHMLHEKVGDVAFKLAVKNYLNKYAFKNVETSNFITEVEKASNQDLSAFVTKWLQDKTFYYEEVIASLQRQSAYITEYLMVDCEAVNAKCDYYLTSGISDKAKSKIISQVPDKITSEVFKNSIKVRQTIAQNLSTIPFALKKEYESLLQDASYVTKEAALYNLWLNFPEDRSVYLDKTSSVIGLPNKNVRLLWLTLALVTPDYAVDQKNTYLKELIGYTSPVFNFEIRMQAFTFLDSLGIINQEIINHYKEAEQHHNWRLKKFAKAFFEKNNENLKITN</sequence>
<dbReference type="PRINTS" id="PR00756">
    <property type="entry name" value="ALADIPTASE"/>
</dbReference>
<dbReference type="Pfam" id="PF01433">
    <property type="entry name" value="Peptidase_M1"/>
    <property type="match status" value="1"/>
</dbReference>
<evidence type="ECO:0000256" key="7">
    <source>
        <dbReference type="ARBA" id="ARBA00022670"/>
    </source>
</evidence>
<comment type="catalytic activity">
    <reaction evidence="1">
        <text>Release of an N-terminal amino acid, Xaa-|-Yaa- from a peptide, amide or arylamide. Xaa is preferably Ala, but may be most amino acids including Pro (slow action). When a terminal hydrophobic residue is followed by a prolyl residue, the two may be released as an intact Xaa-Pro dipeptide.</text>
        <dbReference type="EC" id="3.4.11.2"/>
    </reaction>
</comment>
<dbReference type="SUPFAM" id="SSF63737">
    <property type="entry name" value="Leukotriene A4 hydrolase N-terminal domain"/>
    <property type="match status" value="1"/>
</dbReference>
<evidence type="ECO:0000256" key="5">
    <source>
        <dbReference type="ARBA" id="ARBA00015611"/>
    </source>
</evidence>
<accession>A0ABW5JYH6</accession>
<evidence type="ECO:0000256" key="1">
    <source>
        <dbReference type="ARBA" id="ARBA00000098"/>
    </source>
</evidence>
<gene>
    <name evidence="15" type="ORF">ACFSSB_05195</name>
</gene>
<evidence type="ECO:0000256" key="6">
    <source>
        <dbReference type="ARBA" id="ARBA00022438"/>
    </source>
</evidence>